<protein>
    <submittedName>
        <fullName evidence="1">Uncharacterized protein</fullName>
    </submittedName>
</protein>
<feature type="non-terminal residue" evidence="1">
    <location>
        <position position="187"/>
    </location>
</feature>
<name>X1R9E2_9ZZZZ</name>
<evidence type="ECO:0000313" key="1">
    <source>
        <dbReference type="EMBL" id="GAI77357.1"/>
    </source>
</evidence>
<comment type="caution">
    <text evidence="1">The sequence shown here is derived from an EMBL/GenBank/DDBJ whole genome shotgun (WGS) entry which is preliminary data.</text>
</comment>
<reference evidence="1" key="1">
    <citation type="journal article" date="2014" name="Front. Microbiol.">
        <title>High frequency of phylogenetically diverse reductive dehalogenase-homologous genes in deep subseafloor sedimentary metagenomes.</title>
        <authorList>
            <person name="Kawai M."/>
            <person name="Futagami T."/>
            <person name="Toyoda A."/>
            <person name="Takaki Y."/>
            <person name="Nishi S."/>
            <person name="Hori S."/>
            <person name="Arai W."/>
            <person name="Tsubouchi T."/>
            <person name="Morono Y."/>
            <person name="Uchiyama I."/>
            <person name="Ito T."/>
            <person name="Fujiyama A."/>
            <person name="Inagaki F."/>
            <person name="Takami H."/>
        </authorList>
    </citation>
    <scope>NUCLEOTIDE SEQUENCE</scope>
    <source>
        <strain evidence="1">Expedition CK06-06</strain>
    </source>
</reference>
<proteinExistence type="predicted"/>
<gene>
    <name evidence="1" type="ORF">S12H4_20687</name>
</gene>
<organism evidence="1">
    <name type="scientific">marine sediment metagenome</name>
    <dbReference type="NCBI Taxonomy" id="412755"/>
    <lineage>
        <taxon>unclassified sequences</taxon>
        <taxon>metagenomes</taxon>
        <taxon>ecological metagenomes</taxon>
    </lineage>
</organism>
<dbReference type="AlphaFoldDB" id="X1R9E2"/>
<dbReference type="EMBL" id="BARW01010527">
    <property type="protein sequence ID" value="GAI77357.1"/>
    <property type="molecule type" value="Genomic_DNA"/>
</dbReference>
<sequence>MSKLAAFFDDVAKAWNKWVVEPSTKEREKSAADSGRHYKELAGLSAQQRQDIFKQQAGMPTSTEDAEKSADWVAKARANLKDAGVPETTLQMFDTFTDAKWPMNAIAAIGFWLYYTGGQLAGTARVVGAEGMFDAARILHPSRPDPVSAWLLHFREDVPRDQIVSWLKDLGWTEELIDQFRALAETL</sequence>
<accession>X1R9E2</accession>